<reference evidence="1" key="1">
    <citation type="submission" date="2023-08" db="EMBL/GenBank/DDBJ databases">
        <authorList>
            <person name="Messyasz A."/>
            <person name="Mannisto M.K."/>
            <person name="Kerkhof L.J."/>
            <person name="Haggblom M."/>
        </authorList>
    </citation>
    <scope>NUCLEOTIDE SEQUENCE</scope>
    <source>
        <strain evidence="1">M8UP39</strain>
    </source>
</reference>
<sequence length="65" mass="6930">MCIFPFGDLVVGLNELADLVGVEPDLSAYSDGPELAGSYKPVNLVWGKLQEVGQLPKLIQPSVCV</sequence>
<dbReference type="EMBL" id="CP132938">
    <property type="protein sequence ID" value="XCB23505.1"/>
    <property type="molecule type" value="Genomic_DNA"/>
</dbReference>
<organism evidence="1">
    <name type="scientific">Tunturiibacter gelidiferens</name>
    <dbReference type="NCBI Taxonomy" id="3069689"/>
    <lineage>
        <taxon>Bacteria</taxon>
        <taxon>Pseudomonadati</taxon>
        <taxon>Acidobacteriota</taxon>
        <taxon>Terriglobia</taxon>
        <taxon>Terriglobales</taxon>
        <taxon>Acidobacteriaceae</taxon>
        <taxon>Tunturiibacter</taxon>
    </lineage>
</organism>
<evidence type="ECO:0000313" key="1">
    <source>
        <dbReference type="EMBL" id="XCB23505.1"/>
    </source>
</evidence>
<protein>
    <submittedName>
        <fullName evidence="1">Uncharacterized protein</fullName>
    </submittedName>
</protein>
<reference evidence="1" key="2">
    <citation type="journal article" date="2024" name="Environ. Microbiol.">
        <title>Genome analysis and description of Tunturibacter gen. nov. expands the diversity of Terriglobia in tundra soils.</title>
        <authorList>
            <person name="Messyasz A."/>
            <person name="Mannisto M.K."/>
            <person name="Kerkhof L.J."/>
            <person name="Haggblom M.M."/>
        </authorList>
    </citation>
    <scope>NUCLEOTIDE SEQUENCE</scope>
    <source>
        <strain evidence="1">M8UP39</strain>
    </source>
</reference>
<gene>
    <name evidence="1" type="ORF">RBB81_06165</name>
</gene>
<dbReference type="AlphaFoldDB" id="A0AAU7Z4T7"/>
<proteinExistence type="predicted"/>
<dbReference type="KEGG" id="tgi:RBB81_06165"/>
<accession>A0AAU7Z4T7</accession>
<name>A0AAU7Z4T7_9BACT</name>
<dbReference type="RefSeq" id="WP_353073082.1">
    <property type="nucleotide sequence ID" value="NZ_CP132938.1"/>
</dbReference>